<evidence type="ECO:0000313" key="5">
    <source>
        <dbReference type="Proteomes" id="UP000239237"/>
    </source>
</evidence>
<evidence type="ECO:0000256" key="1">
    <source>
        <dbReference type="SAM" id="Phobius"/>
    </source>
</evidence>
<dbReference type="RefSeq" id="WP_072614169.1">
    <property type="nucleotide sequence ID" value="NZ_AP017935.1"/>
</dbReference>
<feature type="transmembrane region" description="Helical" evidence="1">
    <location>
        <begin position="97"/>
        <end position="119"/>
    </location>
</feature>
<dbReference type="AlphaFoldDB" id="A0A2N9KFG0"/>
<evidence type="ECO:0000313" key="2">
    <source>
        <dbReference type="EMBL" id="SPD94151.1"/>
    </source>
</evidence>
<reference evidence="2 5" key="2">
    <citation type="submission" date="2018-02" db="EMBL/GenBank/DDBJ databases">
        <authorList>
            <person name="Rodrigo-Torres L."/>
            <person name="Arahal R. D."/>
            <person name="Lucena T."/>
        </authorList>
    </citation>
    <scope>NUCLEOTIDE SEQUENCE [LARGE SCALE GENOMIC DNA]</scope>
    <source>
        <strain evidence="2 5">CECT 8486</strain>
    </source>
</reference>
<dbReference type="KEGG" id="lsu:A6B45_08330"/>
<evidence type="ECO:0000313" key="4">
    <source>
        <dbReference type="Proteomes" id="UP000237923"/>
    </source>
</evidence>
<dbReference type="Proteomes" id="UP000237923">
    <property type="component" value="Unassembled WGS sequence"/>
</dbReference>
<dbReference type="EMBL" id="OKQR01000003">
    <property type="protein sequence ID" value="SPD94151.1"/>
    <property type="molecule type" value="Genomic_DNA"/>
</dbReference>
<feature type="transmembrane region" description="Helical" evidence="1">
    <location>
        <begin position="140"/>
        <end position="164"/>
    </location>
</feature>
<dbReference type="InterPro" id="IPR009898">
    <property type="entry name" value="DUF1440"/>
</dbReference>
<evidence type="ECO:0000313" key="3">
    <source>
        <dbReference type="EMBL" id="SPE09578.1"/>
    </source>
</evidence>
<keyword evidence="1" id="KW-0812">Transmembrane</keyword>
<dbReference type="Pfam" id="PF07274">
    <property type="entry name" value="DUF1440"/>
    <property type="match status" value="1"/>
</dbReference>
<name>A0A2N9KFG0_9LACO</name>
<proteinExistence type="predicted"/>
<keyword evidence="1" id="KW-1133">Transmembrane helix</keyword>
<keyword evidence="5" id="KW-1185">Reference proteome</keyword>
<organism evidence="3 4">
    <name type="scientific">Leuconostoc suionicum</name>
    <dbReference type="NCBI Taxonomy" id="1511761"/>
    <lineage>
        <taxon>Bacteria</taxon>
        <taxon>Bacillati</taxon>
        <taxon>Bacillota</taxon>
        <taxon>Bacilli</taxon>
        <taxon>Lactobacillales</taxon>
        <taxon>Lactobacillaceae</taxon>
        <taxon>Leuconostoc</taxon>
    </lineage>
</organism>
<protein>
    <submittedName>
        <fullName evidence="3">Inner membrane protein YagU</fullName>
    </submittedName>
</protein>
<feature type="transmembrane region" description="Helical" evidence="1">
    <location>
        <begin position="6"/>
        <end position="26"/>
    </location>
</feature>
<reference evidence="3 4" key="1">
    <citation type="submission" date="2018-02" db="EMBL/GenBank/DDBJ databases">
        <authorList>
            <person name="Cohen D.B."/>
            <person name="Kent A.D."/>
        </authorList>
    </citation>
    <scope>NUCLEOTIDE SEQUENCE [LARGE SCALE GENOMIC DNA]</scope>
    <source>
        <strain evidence="3 4">CECT 9216</strain>
    </source>
</reference>
<feature type="transmembrane region" description="Helical" evidence="1">
    <location>
        <begin position="71"/>
        <end position="91"/>
    </location>
</feature>
<dbReference type="GeneID" id="99674801"/>
<accession>A0A2N9KFG0</accession>
<gene>
    <name evidence="3" type="primary">yagU_1</name>
    <name evidence="2" type="ORF">LES8486_01601</name>
    <name evidence="3" type="ORF">LES9216_01748</name>
</gene>
<dbReference type="EMBL" id="OKQU01000003">
    <property type="protein sequence ID" value="SPE09578.1"/>
    <property type="molecule type" value="Genomic_DNA"/>
</dbReference>
<keyword evidence="1" id="KW-0472">Membrane</keyword>
<sequence>MLNFLLAIIVIGTIAGVISGMVKIGWEAILPPRTQERDETNPPQRLLQQMGIPRKWTHAYFYYATDQKVHYVALIMHFSFSIVFGVLLVLLDQYFPIVTFGQGSVYGVVIWIIFHIIVLPATKTIPSALKQPFSEHFSEFFGHIVWAWSMYLIMVALIVITNWLPNY</sequence>
<dbReference type="Proteomes" id="UP000239237">
    <property type="component" value="Unassembled WGS sequence"/>
</dbReference>